<evidence type="ECO:0000256" key="4">
    <source>
        <dbReference type="ARBA" id="ARBA00022694"/>
    </source>
</evidence>
<dbReference type="PANTHER" id="PTHR47790">
    <property type="entry name" value="TRNA/TMRNA (URACIL-C(5))-METHYLTRANSFERASE"/>
    <property type="match status" value="1"/>
</dbReference>
<feature type="binding site" evidence="5">
    <location>
        <position position="310"/>
    </location>
    <ligand>
        <name>S-adenosyl-L-methionine</name>
        <dbReference type="ChEBI" id="CHEBI:59789"/>
    </ligand>
</feature>
<gene>
    <name evidence="7" type="primary">trmA</name>
    <name evidence="7" type="ORF">HOO34_00730</name>
</gene>
<dbReference type="RefSeq" id="WP_187474620.1">
    <property type="nucleotide sequence ID" value="NZ_CP060693.1"/>
</dbReference>
<dbReference type="InterPro" id="IPR029063">
    <property type="entry name" value="SAM-dependent_MTases_sf"/>
</dbReference>
<evidence type="ECO:0000256" key="2">
    <source>
        <dbReference type="ARBA" id="ARBA00022679"/>
    </source>
</evidence>
<dbReference type="NCBIfam" id="TIGR02143">
    <property type="entry name" value="trmA_only"/>
    <property type="match status" value="1"/>
</dbReference>
<feature type="binding site" evidence="5">
    <location>
        <position position="250"/>
    </location>
    <ligand>
        <name>S-adenosyl-L-methionine</name>
        <dbReference type="ChEBI" id="CHEBI:59789"/>
    </ligand>
</feature>
<dbReference type="SUPFAM" id="SSF53335">
    <property type="entry name" value="S-adenosyl-L-methionine-dependent methyltransferases"/>
    <property type="match status" value="1"/>
</dbReference>
<keyword evidence="1 5" id="KW-0489">Methyltransferase</keyword>
<evidence type="ECO:0000256" key="5">
    <source>
        <dbReference type="PROSITE-ProRule" id="PRU01024"/>
    </source>
</evidence>
<feature type="active site" description="Nucleophile" evidence="5">
    <location>
        <position position="335"/>
    </location>
</feature>
<dbReference type="PROSITE" id="PS51687">
    <property type="entry name" value="SAM_MT_RNA_M5U"/>
    <property type="match status" value="1"/>
</dbReference>
<evidence type="ECO:0000256" key="1">
    <source>
        <dbReference type="ARBA" id="ARBA00022603"/>
    </source>
</evidence>
<dbReference type="InterPro" id="IPR011869">
    <property type="entry name" value="TrmA_MeTrfase"/>
</dbReference>
<dbReference type="PROSITE" id="PS01230">
    <property type="entry name" value="TRMA_1"/>
    <property type="match status" value="1"/>
</dbReference>
<evidence type="ECO:0000256" key="3">
    <source>
        <dbReference type="ARBA" id="ARBA00022691"/>
    </source>
</evidence>
<dbReference type="GO" id="GO:0008033">
    <property type="term" value="P:tRNA processing"/>
    <property type="evidence" value="ECO:0007669"/>
    <property type="project" value="UniProtKB-KW"/>
</dbReference>
<comment type="similarity">
    <text evidence="5">Belongs to the class I-like SAM-binding methyltransferase superfamily. RNA M5U methyltransferase family.</text>
</comment>
<keyword evidence="3 5" id="KW-0949">S-adenosyl-L-methionine</keyword>
<feature type="active site" evidence="6">
    <location>
        <position position="335"/>
    </location>
</feature>
<dbReference type="FunFam" id="3.40.50.150:FF:000012">
    <property type="entry name" value="tRNA/tmRNA (uracil-C(5))-methyltransferase"/>
    <property type="match status" value="1"/>
</dbReference>
<feature type="binding site" evidence="5">
    <location>
        <position position="201"/>
    </location>
    <ligand>
        <name>S-adenosyl-L-methionine</name>
        <dbReference type="ChEBI" id="CHEBI:59789"/>
    </ligand>
</feature>
<evidence type="ECO:0000256" key="6">
    <source>
        <dbReference type="PROSITE-ProRule" id="PRU10015"/>
    </source>
</evidence>
<accession>A0A7G9LNU9</accession>
<proteinExistence type="inferred from homology"/>
<evidence type="ECO:0000313" key="7">
    <source>
        <dbReference type="EMBL" id="QNM90298.1"/>
    </source>
</evidence>
<organism evidence="7 8">
    <name type="scientific">Aliarcobacter cryaerophilus</name>
    <dbReference type="NCBI Taxonomy" id="28198"/>
    <lineage>
        <taxon>Bacteria</taxon>
        <taxon>Pseudomonadati</taxon>
        <taxon>Campylobacterota</taxon>
        <taxon>Epsilonproteobacteria</taxon>
        <taxon>Campylobacterales</taxon>
        <taxon>Arcobacteraceae</taxon>
        <taxon>Aliarcobacter</taxon>
    </lineage>
</organism>
<dbReference type="InterPro" id="IPR010280">
    <property type="entry name" value="U5_MeTrfase_fam"/>
</dbReference>
<dbReference type="Pfam" id="PF05958">
    <property type="entry name" value="tRNA_U5-meth_tr"/>
    <property type="match status" value="1"/>
</dbReference>
<feature type="binding site" evidence="5">
    <location>
        <position position="229"/>
    </location>
    <ligand>
        <name>S-adenosyl-L-methionine</name>
        <dbReference type="ChEBI" id="CHEBI:59789"/>
    </ligand>
</feature>
<keyword evidence="4" id="KW-0819">tRNA processing</keyword>
<dbReference type="Gene3D" id="2.40.50.1070">
    <property type="match status" value="1"/>
</dbReference>
<dbReference type="EMBL" id="CP060693">
    <property type="protein sequence ID" value="QNM90298.1"/>
    <property type="molecule type" value="Genomic_DNA"/>
</dbReference>
<protein>
    <submittedName>
        <fullName evidence="7">tRNA (Uridine(54)-C5)-methyltransferase TrmA</fullName>
        <ecNumber evidence="7">2.1.1.35</ecNumber>
    </submittedName>
</protein>
<evidence type="ECO:0000313" key="8">
    <source>
        <dbReference type="Proteomes" id="UP000515842"/>
    </source>
</evidence>
<name>A0A7G9LNU9_9BACT</name>
<dbReference type="AlphaFoldDB" id="A0A7G9LNU9"/>
<dbReference type="Gene3D" id="3.40.50.150">
    <property type="entry name" value="Vaccinia Virus protein VP39"/>
    <property type="match status" value="1"/>
</dbReference>
<dbReference type="GO" id="GO:0032259">
    <property type="term" value="P:methylation"/>
    <property type="evidence" value="ECO:0007669"/>
    <property type="project" value="UniProtKB-KW"/>
</dbReference>
<dbReference type="GO" id="GO:0030697">
    <property type="term" value="F:tRNA (uracil(54)-C5)-methyltransferase activity, S-adenosyl methionine-dependent"/>
    <property type="evidence" value="ECO:0007669"/>
    <property type="project" value="UniProtKB-EC"/>
</dbReference>
<dbReference type="PANTHER" id="PTHR47790:SF2">
    <property type="entry name" value="TRNA_TMRNA (URACIL-C(5))-METHYLTRANSFERASE"/>
    <property type="match status" value="1"/>
</dbReference>
<dbReference type="Proteomes" id="UP000515842">
    <property type="component" value="Chromosome"/>
</dbReference>
<reference evidence="7 8" key="1">
    <citation type="journal article" date="2020" name="Front. Microbiol.">
        <title>Genomic Analysis and Antimicrobial Resistance of Aliarcobacter cryaerophilus Strains From German Water Poultry.</title>
        <authorList>
            <person name="Muller E."/>
            <person name="Hotzel H."/>
            <person name="Ahlers C."/>
            <person name="Hanel I."/>
            <person name="Tomaso H."/>
            <person name="Abdel-Glil M.Y."/>
        </authorList>
    </citation>
    <scope>NUCLEOTIDE SEQUENCE [LARGE SCALE GENOMIC DNA]</scope>
    <source>
        <strain evidence="7 8">16CS1285-4</strain>
    </source>
</reference>
<dbReference type="EC" id="2.1.1.35" evidence="7"/>
<dbReference type="HAMAP" id="MF_01011">
    <property type="entry name" value="RNA_methyltr_TrmA"/>
    <property type="match status" value="1"/>
</dbReference>
<dbReference type="GO" id="GO:0019843">
    <property type="term" value="F:rRNA binding"/>
    <property type="evidence" value="ECO:0007669"/>
    <property type="project" value="TreeGrafter"/>
</dbReference>
<dbReference type="InterPro" id="IPR030390">
    <property type="entry name" value="MeTrfase_TrmA_AS"/>
</dbReference>
<dbReference type="GO" id="GO:0000049">
    <property type="term" value="F:tRNA binding"/>
    <property type="evidence" value="ECO:0007669"/>
    <property type="project" value="TreeGrafter"/>
</dbReference>
<keyword evidence="2 5" id="KW-0808">Transferase</keyword>
<dbReference type="GO" id="GO:0005829">
    <property type="term" value="C:cytosol"/>
    <property type="evidence" value="ECO:0007669"/>
    <property type="project" value="TreeGrafter"/>
</dbReference>
<dbReference type="CDD" id="cd02440">
    <property type="entry name" value="AdoMet_MTases"/>
    <property type="match status" value="1"/>
</dbReference>
<sequence length="381" mass="44559">MTCKYFGLCASCTLYDKTYEEQLNYKIAREKDRFSSLIDFSKIALDIIKSKDSNFRNRAEFRVWWEKDEQNNKDILTYAMNDFNKEILKIDSCEIVSEDIKNLMPKLLTELEKSMILSFRLFAIEFLVSLTSDMLVTLIYHKKLEDEWINLAREIEQKLNIKIIGRSRKQKIVLSSDFINESLNINGQEFKFAYEENGFTQPNTSVNIKMIEWVLNNIEKSNKDLCELYCGGGNFTIPLSKKFNKVLATEISKTSIKSALRNCALNNIENINFIRMSSEEFVEALNEVRAFNRLKNIDLKSYDFDTIFMDPPRSGLDDTTRALAKNFENIIYISCNPETLHRDLEELLKTHKIVRFALFDQFAYSEHIECGVILEKYSFVV</sequence>